<protein>
    <recommendedName>
        <fullName evidence="3">Lipoprotein</fullName>
    </recommendedName>
</protein>
<feature type="chain" id="PRO_5019418353" description="Lipoprotein" evidence="1">
    <location>
        <begin position="22"/>
        <end position="97"/>
    </location>
</feature>
<evidence type="ECO:0000256" key="1">
    <source>
        <dbReference type="SAM" id="SignalP"/>
    </source>
</evidence>
<feature type="signal peptide" evidence="1">
    <location>
        <begin position="1"/>
        <end position="21"/>
    </location>
</feature>
<sequence>MTRRALPVLAALALAACNADAYDNNDAELAVRQKAKEMCSCLFVMELTEQECAAWTRVSPNVAKATIDRKNQRVHAVALGFWAADARFDGRHGCVHD</sequence>
<dbReference type="EMBL" id="MH908893">
    <property type="protein sequence ID" value="AYM53074.1"/>
    <property type="molecule type" value="Genomic_DNA"/>
</dbReference>
<evidence type="ECO:0008006" key="3">
    <source>
        <dbReference type="Google" id="ProtNLM"/>
    </source>
</evidence>
<name>A0A3S7UWE0_9BACT</name>
<accession>A0A3S7UWE0</accession>
<dbReference type="AlphaFoldDB" id="A0A3S7UWE0"/>
<dbReference type="PROSITE" id="PS51257">
    <property type="entry name" value="PROKAR_LIPOPROTEIN"/>
    <property type="match status" value="1"/>
</dbReference>
<evidence type="ECO:0000313" key="2">
    <source>
        <dbReference type="EMBL" id="AYM53074.1"/>
    </source>
</evidence>
<keyword evidence="1" id="KW-0732">Signal</keyword>
<proteinExistence type="predicted"/>
<organism evidence="2">
    <name type="scientific">Nannocystis exedens</name>
    <dbReference type="NCBI Taxonomy" id="54"/>
    <lineage>
        <taxon>Bacteria</taxon>
        <taxon>Pseudomonadati</taxon>
        <taxon>Myxococcota</taxon>
        <taxon>Polyangia</taxon>
        <taxon>Nannocystales</taxon>
        <taxon>Nannocystaceae</taxon>
        <taxon>Nannocystis</taxon>
    </lineage>
</organism>
<reference evidence="2" key="1">
    <citation type="journal article" date="2018" name="J. Ind. Microbiol. Biotechnol.">
        <title>Genome mining reveals uncommon alkylpyrones as type III PKS products from myxobacteria.</title>
        <authorList>
            <person name="Hug J.J."/>
            <person name="Panter F."/>
            <person name="Krug D."/>
            <person name="Muller R."/>
        </authorList>
    </citation>
    <scope>NUCLEOTIDE SEQUENCE</scope>
    <source>
        <strain evidence="2">MNa3061</strain>
    </source>
</reference>